<comment type="caution">
    <text evidence="1">The sequence shown here is derived from an EMBL/GenBank/DDBJ whole genome shotgun (WGS) entry which is preliminary data.</text>
</comment>
<proteinExistence type="predicted"/>
<keyword evidence="2" id="KW-1185">Reference proteome</keyword>
<dbReference type="EMBL" id="PDWZ02000016">
    <property type="protein sequence ID" value="KAB2099686.1"/>
    <property type="molecule type" value="Genomic_DNA"/>
</dbReference>
<evidence type="ECO:0000313" key="1">
    <source>
        <dbReference type="EMBL" id="KAB2099686.1"/>
    </source>
</evidence>
<evidence type="ECO:0000313" key="2">
    <source>
        <dbReference type="Proteomes" id="UP000293547"/>
    </source>
</evidence>
<name>A0ACB6F5H5_9PLEO</name>
<gene>
    <name evidence="1" type="ORF">AG0111_0g12087</name>
</gene>
<dbReference type="Proteomes" id="UP000293547">
    <property type="component" value="Unassembled WGS sequence"/>
</dbReference>
<organism evidence="1 2">
    <name type="scientific">Alternaria gaisen</name>
    <dbReference type="NCBI Taxonomy" id="167740"/>
    <lineage>
        <taxon>Eukaryota</taxon>
        <taxon>Fungi</taxon>
        <taxon>Dikarya</taxon>
        <taxon>Ascomycota</taxon>
        <taxon>Pezizomycotina</taxon>
        <taxon>Dothideomycetes</taxon>
        <taxon>Pleosporomycetidae</taxon>
        <taxon>Pleosporales</taxon>
        <taxon>Pleosporineae</taxon>
        <taxon>Pleosporaceae</taxon>
        <taxon>Alternaria</taxon>
        <taxon>Alternaria sect. Alternaria</taxon>
    </lineage>
</organism>
<sequence>MAQVPARAYEKRTKALTLVVEGNYRGWNSERIKQEVLRVEEDEGYFGCFGRFQLPFSWIWATPEKVPSDSDGADVAAKRSSLEFKCRWPGCTKSYETEGGLHWHASHHEQASNETVDSSTHRCEECGKSFYEYKKLLGHLERHQAVNAHPDLNGIPPAEAFASIMKKNYPGGIASITDSEPSETAHRTTHLSAEPSPLQRTESCASARTLVQPTLSNRFPELTAPGFTNQLVDADAHLDEDVDKIIVIEHFHATTKGVRASNVLTGTRLGTMRLLGTVSFGALDEREHIASQVGELVGPTTYAKLKSIHENGSVFPFPIFNGSPISETVSSEASRRLLEAGEDIKPLILDSSL</sequence>
<accession>A0ACB6F5H5</accession>
<protein>
    <submittedName>
        <fullName evidence="1">Uncharacterized protein</fullName>
    </submittedName>
</protein>
<reference evidence="1 2" key="1">
    <citation type="journal article" date="2019" name="bioRxiv">
        <title>Genomics, evolutionary history and diagnostics of the Alternaria alternata species group including apple and Asian pear pathotypes.</title>
        <authorList>
            <person name="Armitage A.D."/>
            <person name="Cockerton H.M."/>
            <person name="Sreenivasaprasad S."/>
            <person name="Woodhall J.W."/>
            <person name="Lane C.R."/>
            <person name="Harrison R.J."/>
            <person name="Clarkson J.P."/>
        </authorList>
    </citation>
    <scope>NUCLEOTIDE SEQUENCE [LARGE SCALE GENOMIC DNA]</scope>
    <source>
        <strain evidence="1 2">FERA 650</strain>
    </source>
</reference>